<dbReference type="Pfam" id="PF11457">
    <property type="entry name" value="DUF3021"/>
    <property type="match status" value="1"/>
</dbReference>
<feature type="transmembrane region" description="Helical" evidence="1">
    <location>
        <begin position="99"/>
        <end position="120"/>
    </location>
</feature>
<gene>
    <name evidence="2" type="ORF">BCV53_18820</name>
</gene>
<dbReference type="KEGG" id="ptl:AOT13_18755"/>
<evidence type="ECO:0008006" key="4">
    <source>
        <dbReference type="Google" id="ProtNLM"/>
    </source>
</evidence>
<evidence type="ECO:0000313" key="2">
    <source>
        <dbReference type="EMBL" id="ANZ31992.1"/>
    </source>
</evidence>
<organism evidence="2 3">
    <name type="scientific">Parageobacillus thermoglucosidasius</name>
    <name type="common">Geobacillus thermoglucosidasius</name>
    <dbReference type="NCBI Taxonomy" id="1426"/>
    <lineage>
        <taxon>Bacteria</taxon>
        <taxon>Bacillati</taxon>
        <taxon>Bacillota</taxon>
        <taxon>Bacilli</taxon>
        <taxon>Bacillales</taxon>
        <taxon>Anoxybacillaceae</taxon>
        <taxon>Parageobacillus</taxon>
    </lineage>
</organism>
<keyword evidence="1" id="KW-0812">Transmembrane</keyword>
<dbReference type="GeneID" id="56927486"/>
<feature type="transmembrane region" description="Helical" evidence="1">
    <location>
        <begin position="44"/>
        <end position="61"/>
    </location>
</feature>
<dbReference type="EMBL" id="CP016622">
    <property type="protein sequence ID" value="ANZ31992.1"/>
    <property type="molecule type" value="Genomic_DNA"/>
</dbReference>
<feature type="transmembrane region" description="Helical" evidence="1">
    <location>
        <begin position="73"/>
        <end position="93"/>
    </location>
</feature>
<keyword evidence="1" id="KW-1133">Transmembrane helix</keyword>
<reference evidence="3" key="1">
    <citation type="journal article" date="2016" name="Genome Announc.">
        <title>Complete Genome Sequence of Geobacillus thermoglucosidasius NCIMB 11955, the Progenitor of a Bioethanol Production Strain.</title>
        <authorList>
            <person name="Sheng L."/>
            <person name="Zhang Y."/>
            <person name="Minton N.P."/>
        </authorList>
    </citation>
    <scope>NUCLEOTIDE SEQUENCE [LARGE SCALE GENOMIC DNA]</scope>
    <source>
        <strain evidence="3">NCIMB 11955</strain>
    </source>
</reference>
<keyword evidence="3" id="KW-1185">Reference proteome</keyword>
<accession>A0AAN1D8E1</accession>
<dbReference type="AlphaFoldDB" id="A0AAN1D8E1"/>
<dbReference type="RefSeq" id="WP_042386143.1">
    <property type="nucleotide sequence ID" value="NZ_CP012712.1"/>
</dbReference>
<protein>
    <recommendedName>
        <fullName evidence="4">DUF3021 domain-containing protein</fullName>
    </recommendedName>
</protein>
<dbReference type="InterPro" id="IPR021560">
    <property type="entry name" value="DUF3021"/>
</dbReference>
<evidence type="ECO:0000256" key="1">
    <source>
        <dbReference type="SAM" id="Phobius"/>
    </source>
</evidence>
<feature type="transmembrane region" description="Helical" evidence="1">
    <location>
        <begin position="12"/>
        <end position="32"/>
    </location>
</feature>
<proteinExistence type="predicted"/>
<sequence length="136" mass="15753">MRIFLYRSIIGILIGSFISIIVTSSIIYFGHLPVIHGESFLKNSFASIFCGWLFTVSSLYFELESLRLSQQTALHFVTVIVLYFILSLGIGWIPFEWKSILLSVAIFIAIYIVVWVCYYLHFEKLANQMNEELKKI</sequence>
<dbReference type="Proteomes" id="UP000093052">
    <property type="component" value="Chromosome"/>
</dbReference>
<keyword evidence="1" id="KW-0472">Membrane</keyword>
<evidence type="ECO:0000313" key="3">
    <source>
        <dbReference type="Proteomes" id="UP000093052"/>
    </source>
</evidence>
<name>A0AAN1D8E1_PARTM</name>